<dbReference type="CDD" id="cd00090">
    <property type="entry name" value="HTH_ARSR"/>
    <property type="match status" value="1"/>
</dbReference>
<dbReference type="OMA" id="ALIIDCK"/>
<dbReference type="Gene3D" id="1.10.10.10">
    <property type="entry name" value="Winged helix-like DNA-binding domain superfamily/Winged helix DNA-binding domain"/>
    <property type="match status" value="1"/>
</dbReference>
<reference evidence="2 3" key="1">
    <citation type="submission" date="2018-12" db="EMBL/GenBank/DDBJ databases">
        <title>Genome analysis provides insights into bioremediation potentialities of Halogeometricum borinquense strain N11.</title>
        <authorList>
            <person name="Najjari A."/>
            <person name="Youssef N."/>
            <person name="Fhoula I."/>
            <person name="Ben Dhia O."/>
            <person name="Mahjoubi M."/>
            <person name="Ouzari H.I."/>
            <person name="Cherif A."/>
        </authorList>
    </citation>
    <scope>NUCLEOTIDE SEQUENCE [LARGE SCALE GENOMIC DNA]</scope>
    <source>
        <strain evidence="2 3">N11</strain>
    </source>
</reference>
<dbReference type="InterPro" id="IPR036390">
    <property type="entry name" value="WH_DNA-bd_sf"/>
</dbReference>
<comment type="caution">
    <text evidence="2">The sequence shown here is derived from an EMBL/GenBank/DDBJ whole genome shotgun (WGS) entry which is preliminary data.</text>
</comment>
<gene>
    <name evidence="2" type="ORF">ELS19_18325</name>
</gene>
<dbReference type="InterPro" id="IPR005149">
    <property type="entry name" value="Tscrpt_reg_PadR_N"/>
</dbReference>
<feature type="domain" description="Transcription regulator PadR N-terminal" evidence="1">
    <location>
        <begin position="90"/>
        <end position="149"/>
    </location>
</feature>
<dbReference type="EMBL" id="RZHH01000003">
    <property type="protein sequence ID" value="RYJ08482.1"/>
    <property type="molecule type" value="Genomic_DNA"/>
</dbReference>
<dbReference type="SUPFAM" id="SSF46785">
    <property type="entry name" value="Winged helix' DNA-binding domain"/>
    <property type="match status" value="1"/>
</dbReference>
<evidence type="ECO:0000259" key="1">
    <source>
        <dbReference type="Pfam" id="PF03551"/>
    </source>
</evidence>
<dbReference type="Proteomes" id="UP000294028">
    <property type="component" value="Unassembled WGS sequence"/>
</dbReference>
<dbReference type="InterPro" id="IPR011991">
    <property type="entry name" value="ArsR-like_HTH"/>
</dbReference>
<proteinExistence type="predicted"/>
<dbReference type="AlphaFoldDB" id="A0A482T303"/>
<sequence length="192" mass="21662">MERLAKELHEEIRMETELSFTVSAVRSLLASEYEPKHGSQFGESSSSPQYMETQLTDDAVATMDGWLDEAYLHTVSDKDVIAQLDEILLLLIAVRGEACGKELLQDLRRLFGVDLSPGTVYPHLNDLADEGMLDMTELTKRKIYRIADAEATFNSVEPAVNRLITFSLVLKALIIDCKTRHVQSQRSETDER</sequence>
<dbReference type="RefSeq" id="WP_006056151.1">
    <property type="nucleotide sequence ID" value="NZ_RZHH01000003.1"/>
</dbReference>
<evidence type="ECO:0000313" key="2">
    <source>
        <dbReference type="EMBL" id="RYJ08482.1"/>
    </source>
</evidence>
<dbReference type="GeneID" id="9989205"/>
<name>A0A482T303_9EURY</name>
<accession>A0A482T303</accession>
<dbReference type="InterPro" id="IPR036388">
    <property type="entry name" value="WH-like_DNA-bd_sf"/>
</dbReference>
<organism evidence="2 3">
    <name type="scientific">Halogeometricum borinquense</name>
    <dbReference type="NCBI Taxonomy" id="60847"/>
    <lineage>
        <taxon>Archaea</taxon>
        <taxon>Methanobacteriati</taxon>
        <taxon>Methanobacteriota</taxon>
        <taxon>Stenosarchaea group</taxon>
        <taxon>Halobacteria</taxon>
        <taxon>Halobacteriales</taxon>
        <taxon>Haloferacaceae</taxon>
        <taxon>Halogeometricum</taxon>
    </lineage>
</organism>
<dbReference type="Pfam" id="PF03551">
    <property type="entry name" value="PadR"/>
    <property type="match status" value="1"/>
</dbReference>
<protein>
    <submittedName>
        <fullName evidence="2">Transcriptional regulator</fullName>
    </submittedName>
</protein>
<evidence type="ECO:0000313" key="3">
    <source>
        <dbReference type="Proteomes" id="UP000294028"/>
    </source>
</evidence>